<feature type="region of interest" description="Disordered" evidence="1">
    <location>
        <begin position="1"/>
        <end position="35"/>
    </location>
</feature>
<organism evidence="2 3">
    <name type="scientific">Canavalia gladiata</name>
    <name type="common">Sword bean</name>
    <name type="synonym">Dolichos gladiatus</name>
    <dbReference type="NCBI Taxonomy" id="3824"/>
    <lineage>
        <taxon>Eukaryota</taxon>
        <taxon>Viridiplantae</taxon>
        <taxon>Streptophyta</taxon>
        <taxon>Embryophyta</taxon>
        <taxon>Tracheophyta</taxon>
        <taxon>Spermatophyta</taxon>
        <taxon>Magnoliopsida</taxon>
        <taxon>eudicotyledons</taxon>
        <taxon>Gunneridae</taxon>
        <taxon>Pentapetalae</taxon>
        <taxon>rosids</taxon>
        <taxon>fabids</taxon>
        <taxon>Fabales</taxon>
        <taxon>Fabaceae</taxon>
        <taxon>Papilionoideae</taxon>
        <taxon>50 kb inversion clade</taxon>
        <taxon>NPAAA clade</taxon>
        <taxon>indigoferoid/millettioid clade</taxon>
        <taxon>Phaseoleae</taxon>
        <taxon>Canavalia</taxon>
    </lineage>
</organism>
<evidence type="ECO:0000313" key="2">
    <source>
        <dbReference type="EMBL" id="KAK7324229.1"/>
    </source>
</evidence>
<dbReference type="Proteomes" id="UP001367508">
    <property type="component" value="Unassembled WGS sequence"/>
</dbReference>
<gene>
    <name evidence="2" type="ORF">VNO77_27758</name>
</gene>
<reference evidence="2 3" key="1">
    <citation type="submission" date="2024-01" db="EMBL/GenBank/DDBJ databases">
        <title>The genomes of 5 underutilized Papilionoideae crops provide insights into root nodulation and disease resistanc.</title>
        <authorList>
            <person name="Jiang F."/>
        </authorList>
    </citation>
    <scope>NUCLEOTIDE SEQUENCE [LARGE SCALE GENOMIC DNA]</scope>
    <source>
        <strain evidence="2">LVBAO_FW01</strain>
        <tissue evidence="2">Leaves</tissue>
    </source>
</reference>
<evidence type="ECO:0000256" key="1">
    <source>
        <dbReference type="SAM" id="MobiDB-lite"/>
    </source>
</evidence>
<evidence type="ECO:0000313" key="3">
    <source>
        <dbReference type="Proteomes" id="UP001367508"/>
    </source>
</evidence>
<comment type="caution">
    <text evidence="2">The sequence shown here is derived from an EMBL/GenBank/DDBJ whole genome shotgun (WGS) entry which is preliminary data.</text>
</comment>
<sequence>MEQQLLRHNVKQPVQSMLQQPQRRPAQQNNLSNTTATGHLRNHIIITVDITQEYIHFWPPSNQNKGSVSGPLSTSPFLSLVANDFTSQDMFSSSFAATSSGISKIADTTGTNRPITAPVISASATTALTTPHILSIEQMIELNQAPKSYAGIIAKKPLKRFQSMNDIYYERVMVMVGKHLVLNKFYASKEKSIPAVIEYYIH</sequence>
<accession>A0AAN9Q7C5</accession>
<keyword evidence="3" id="KW-1185">Reference proteome</keyword>
<protein>
    <submittedName>
        <fullName evidence="2">Uncharacterized protein</fullName>
    </submittedName>
</protein>
<feature type="compositionally biased region" description="Low complexity" evidence="1">
    <location>
        <begin position="18"/>
        <end position="31"/>
    </location>
</feature>
<dbReference type="AlphaFoldDB" id="A0AAN9Q7C5"/>
<dbReference type="EMBL" id="JAYMYQ010000006">
    <property type="protein sequence ID" value="KAK7324229.1"/>
    <property type="molecule type" value="Genomic_DNA"/>
</dbReference>
<proteinExistence type="predicted"/>
<name>A0AAN9Q7C5_CANGL</name>